<dbReference type="RefSeq" id="WP_407050271.1">
    <property type="nucleotide sequence ID" value="NZ_CP158568.1"/>
</dbReference>
<dbReference type="Gene3D" id="3.90.1570.10">
    <property type="entry name" value="tt1808, chain A"/>
    <property type="match status" value="1"/>
</dbReference>
<feature type="domain" description="Putative restriction endonuclease" evidence="1">
    <location>
        <begin position="8"/>
        <end position="143"/>
    </location>
</feature>
<evidence type="ECO:0000259" key="1">
    <source>
        <dbReference type="Pfam" id="PF05685"/>
    </source>
</evidence>
<evidence type="ECO:0000313" key="2">
    <source>
        <dbReference type="EMBL" id="XBY45181.1"/>
    </source>
</evidence>
<dbReference type="KEGG" id="mflg:ABS361_02485"/>
<dbReference type="Pfam" id="PF05685">
    <property type="entry name" value="Uma2"/>
    <property type="match status" value="1"/>
</dbReference>
<dbReference type="SUPFAM" id="SSF52980">
    <property type="entry name" value="Restriction endonuclease-like"/>
    <property type="match status" value="1"/>
</dbReference>
<dbReference type="AlphaFoldDB" id="A0AAU7XEQ7"/>
<name>A0AAU7XEQ7_9HYPH</name>
<protein>
    <submittedName>
        <fullName evidence="2">Uma2 family endonuclease</fullName>
    </submittedName>
</protein>
<dbReference type="InterPro" id="IPR012296">
    <property type="entry name" value="Nuclease_put_TT1808"/>
</dbReference>
<gene>
    <name evidence="2" type="ORF">ABS361_02485</name>
</gene>
<proteinExistence type="predicted"/>
<sequence length="172" mass="18600">MVELGLLHEDDRIELIGGDLVEMSPKGNRHTLIEARLFRHWSRVAPDTLEILSEPTFRLSADTYLEPDLLVFARSTGIAGLTGTTALLVVEIGHSSLGFDLGRKAPIYASFGIRELWVVDAVTLTTHVHREPGPEGYREIAAIGPEAMVVPGFEGGEVFGVRLGDLGVGVGE</sequence>
<dbReference type="InterPro" id="IPR008538">
    <property type="entry name" value="Uma2"/>
</dbReference>
<keyword evidence="2" id="KW-0540">Nuclease</keyword>
<keyword evidence="2" id="KW-0255">Endonuclease</keyword>
<dbReference type="GO" id="GO:0004519">
    <property type="term" value="F:endonuclease activity"/>
    <property type="evidence" value="ECO:0007669"/>
    <property type="project" value="UniProtKB-KW"/>
</dbReference>
<reference evidence="2" key="1">
    <citation type="submission" date="2024-06" db="EMBL/GenBank/DDBJ databases">
        <title>Methylostella associata gen. nov., sp. nov., a novel Ancalomicrobiaceae-affiliated facultatively methylotrophic bacteria that feed on methanotrophs of the genus Methylococcus.</title>
        <authorList>
            <person name="Saltykova V."/>
            <person name="Danilova O.V."/>
            <person name="Oshkin I.Y."/>
            <person name="Belova S.E."/>
            <person name="Pimenov N.V."/>
            <person name="Dedysh S.N."/>
        </authorList>
    </citation>
    <scope>NUCLEOTIDE SEQUENCE</scope>
    <source>
        <strain evidence="2">S20</strain>
    </source>
</reference>
<dbReference type="InterPro" id="IPR011335">
    <property type="entry name" value="Restrct_endonuc-II-like"/>
</dbReference>
<accession>A0AAU7XEQ7</accession>
<dbReference type="CDD" id="cd06260">
    <property type="entry name" value="DUF820-like"/>
    <property type="match status" value="1"/>
</dbReference>
<dbReference type="PANTHER" id="PTHR35400">
    <property type="entry name" value="SLR1083 PROTEIN"/>
    <property type="match status" value="1"/>
</dbReference>
<organism evidence="2">
    <name type="scientific">Methyloraptor flagellatus</name>
    <dbReference type="NCBI Taxonomy" id="3162530"/>
    <lineage>
        <taxon>Bacteria</taxon>
        <taxon>Pseudomonadati</taxon>
        <taxon>Pseudomonadota</taxon>
        <taxon>Alphaproteobacteria</taxon>
        <taxon>Hyphomicrobiales</taxon>
        <taxon>Ancalomicrobiaceae</taxon>
        <taxon>Methyloraptor</taxon>
    </lineage>
</organism>
<keyword evidence="2" id="KW-0378">Hydrolase</keyword>
<dbReference type="EMBL" id="CP158568">
    <property type="protein sequence ID" value="XBY45181.1"/>
    <property type="molecule type" value="Genomic_DNA"/>
</dbReference>
<dbReference type="PANTHER" id="PTHR35400:SF3">
    <property type="entry name" value="SLL1072 PROTEIN"/>
    <property type="match status" value="1"/>
</dbReference>